<accession>A0ABV0URA3</accession>
<comment type="caution">
    <text evidence="1">The sequence shown here is derived from an EMBL/GenBank/DDBJ whole genome shotgun (WGS) entry which is preliminary data.</text>
</comment>
<gene>
    <name evidence="1" type="ORF">ILYODFUR_012305</name>
</gene>
<protein>
    <submittedName>
        <fullName evidence="1">Uncharacterized protein</fullName>
    </submittedName>
</protein>
<keyword evidence="2" id="KW-1185">Reference proteome</keyword>
<evidence type="ECO:0000313" key="1">
    <source>
        <dbReference type="EMBL" id="MEQ2247743.1"/>
    </source>
</evidence>
<reference evidence="1 2" key="1">
    <citation type="submission" date="2021-06" db="EMBL/GenBank/DDBJ databases">
        <authorList>
            <person name="Palmer J.M."/>
        </authorList>
    </citation>
    <scope>NUCLEOTIDE SEQUENCE [LARGE SCALE GENOMIC DNA]</scope>
    <source>
        <strain evidence="2">if_2019</strain>
        <tissue evidence="1">Muscle</tissue>
    </source>
</reference>
<name>A0ABV0URA3_9TELE</name>
<proteinExistence type="predicted"/>
<evidence type="ECO:0000313" key="2">
    <source>
        <dbReference type="Proteomes" id="UP001482620"/>
    </source>
</evidence>
<dbReference type="Proteomes" id="UP001482620">
    <property type="component" value="Unassembled WGS sequence"/>
</dbReference>
<sequence length="78" mass="8302">MSFHDSSTSVAWLGHRSVKHSTVGPLATSKGHKKSAKINACQAVDHVIGASVKTFLSGVELGQPFLLCVGEKKNSIQR</sequence>
<organism evidence="1 2">
    <name type="scientific">Ilyodon furcidens</name>
    <name type="common">goldbreast splitfin</name>
    <dbReference type="NCBI Taxonomy" id="33524"/>
    <lineage>
        <taxon>Eukaryota</taxon>
        <taxon>Metazoa</taxon>
        <taxon>Chordata</taxon>
        <taxon>Craniata</taxon>
        <taxon>Vertebrata</taxon>
        <taxon>Euteleostomi</taxon>
        <taxon>Actinopterygii</taxon>
        <taxon>Neopterygii</taxon>
        <taxon>Teleostei</taxon>
        <taxon>Neoteleostei</taxon>
        <taxon>Acanthomorphata</taxon>
        <taxon>Ovalentaria</taxon>
        <taxon>Atherinomorphae</taxon>
        <taxon>Cyprinodontiformes</taxon>
        <taxon>Goodeidae</taxon>
        <taxon>Ilyodon</taxon>
    </lineage>
</organism>
<dbReference type="EMBL" id="JAHRIQ010082058">
    <property type="protein sequence ID" value="MEQ2247743.1"/>
    <property type="molecule type" value="Genomic_DNA"/>
</dbReference>